<dbReference type="EMBL" id="JARJCM010000116">
    <property type="protein sequence ID" value="KAJ7028080.1"/>
    <property type="molecule type" value="Genomic_DNA"/>
</dbReference>
<dbReference type="Proteomes" id="UP001218188">
    <property type="component" value="Unassembled WGS sequence"/>
</dbReference>
<keyword evidence="2" id="KW-1185">Reference proteome</keyword>
<dbReference type="AlphaFoldDB" id="A0AAD6SII6"/>
<evidence type="ECO:0000313" key="1">
    <source>
        <dbReference type="EMBL" id="KAJ7028080.1"/>
    </source>
</evidence>
<sequence>MSLGKISSPLLCIASCNSTEVKVKLREVDLNLGEQYANIDYALSKMIVFKHTIVPFCNNTLILSAAKAFNQQSDGDDEIPALEDIADNALGVGLAGRKVRAKL</sequence>
<evidence type="ECO:0000313" key="2">
    <source>
        <dbReference type="Proteomes" id="UP001218188"/>
    </source>
</evidence>
<gene>
    <name evidence="1" type="ORF">C8F04DRAFT_1266288</name>
</gene>
<comment type="caution">
    <text evidence="1">The sequence shown here is derived from an EMBL/GenBank/DDBJ whole genome shotgun (WGS) entry which is preliminary data.</text>
</comment>
<reference evidence="1" key="1">
    <citation type="submission" date="2023-03" db="EMBL/GenBank/DDBJ databases">
        <title>Massive genome expansion in bonnet fungi (Mycena s.s.) driven by repeated elements and novel gene families across ecological guilds.</title>
        <authorList>
            <consortium name="Lawrence Berkeley National Laboratory"/>
            <person name="Harder C.B."/>
            <person name="Miyauchi S."/>
            <person name="Viragh M."/>
            <person name="Kuo A."/>
            <person name="Thoen E."/>
            <person name="Andreopoulos B."/>
            <person name="Lu D."/>
            <person name="Skrede I."/>
            <person name="Drula E."/>
            <person name="Henrissat B."/>
            <person name="Morin E."/>
            <person name="Kohler A."/>
            <person name="Barry K."/>
            <person name="LaButti K."/>
            <person name="Morin E."/>
            <person name="Salamov A."/>
            <person name="Lipzen A."/>
            <person name="Mereny Z."/>
            <person name="Hegedus B."/>
            <person name="Baldrian P."/>
            <person name="Stursova M."/>
            <person name="Weitz H."/>
            <person name="Taylor A."/>
            <person name="Grigoriev I.V."/>
            <person name="Nagy L.G."/>
            <person name="Martin F."/>
            <person name="Kauserud H."/>
        </authorList>
    </citation>
    <scope>NUCLEOTIDE SEQUENCE</scope>
    <source>
        <strain evidence="1">CBHHK200</strain>
    </source>
</reference>
<accession>A0AAD6SII6</accession>
<protein>
    <submittedName>
        <fullName evidence="1">Uncharacterized protein</fullName>
    </submittedName>
</protein>
<name>A0AAD6SII6_9AGAR</name>
<proteinExistence type="predicted"/>
<organism evidence="1 2">
    <name type="scientific">Mycena alexandri</name>
    <dbReference type="NCBI Taxonomy" id="1745969"/>
    <lineage>
        <taxon>Eukaryota</taxon>
        <taxon>Fungi</taxon>
        <taxon>Dikarya</taxon>
        <taxon>Basidiomycota</taxon>
        <taxon>Agaricomycotina</taxon>
        <taxon>Agaricomycetes</taxon>
        <taxon>Agaricomycetidae</taxon>
        <taxon>Agaricales</taxon>
        <taxon>Marasmiineae</taxon>
        <taxon>Mycenaceae</taxon>
        <taxon>Mycena</taxon>
    </lineage>
</organism>